<dbReference type="Pfam" id="PF13853">
    <property type="entry name" value="7tm_4"/>
    <property type="match status" value="1"/>
</dbReference>
<comment type="subcellular location">
    <subcellularLocation>
        <location evidence="1">Cell membrane</location>
        <topology evidence="1">Multi-pass membrane protein</topology>
    </subcellularLocation>
</comment>
<evidence type="ECO:0000259" key="14">
    <source>
        <dbReference type="PROSITE" id="PS50262"/>
    </source>
</evidence>
<name>A0A8C4RR90_ERPCA</name>
<reference evidence="15" key="3">
    <citation type="submission" date="2025-09" db="UniProtKB">
        <authorList>
            <consortium name="Ensembl"/>
        </authorList>
    </citation>
    <scope>IDENTIFICATION</scope>
</reference>
<feature type="transmembrane region" description="Helical" evidence="13">
    <location>
        <begin position="105"/>
        <end position="127"/>
    </location>
</feature>
<keyword evidence="4 13" id="KW-0812">Transmembrane</keyword>
<evidence type="ECO:0000256" key="8">
    <source>
        <dbReference type="ARBA" id="ARBA00023136"/>
    </source>
</evidence>
<keyword evidence="6 13" id="KW-1133">Transmembrane helix</keyword>
<dbReference type="InterPro" id="IPR017452">
    <property type="entry name" value="GPCR_Rhodpsn_7TM"/>
</dbReference>
<keyword evidence="11" id="KW-0325">Glycoprotein</keyword>
<feature type="domain" description="G-protein coupled receptors family 1 profile" evidence="14">
    <location>
        <begin position="48"/>
        <end position="294"/>
    </location>
</feature>
<dbReference type="Ensembl" id="ENSECRT00000006502.1">
    <property type="protein sequence ID" value="ENSECRP00000006400.1"/>
    <property type="gene ID" value="ENSECRG00000004268.1"/>
</dbReference>
<keyword evidence="7" id="KW-0297">G-protein coupled receptor</keyword>
<dbReference type="InterPro" id="IPR052921">
    <property type="entry name" value="GPCR1_Superfamily_Member"/>
</dbReference>
<protein>
    <recommendedName>
        <fullName evidence="14">G-protein coupled receptors family 1 profile domain-containing protein</fullName>
    </recommendedName>
</protein>
<evidence type="ECO:0000256" key="12">
    <source>
        <dbReference type="ARBA" id="ARBA00023224"/>
    </source>
</evidence>
<evidence type="ECO:0000256" key="11">
    <source>
        <dbReference type="ARBA" id="ARBA00023180"/>
    </source>
</evidence>
<dbReference type="InterPro" id="IPR000276">
    <property type="entry name" value="GPCR_Rhodpsn"/>
</dbReference>
<evidence type="ECO:0000256" key="4">
    <source>
        <dbReference type="ARBA" id="ARBA00022692"/>
    </source>
</evidence>
<keyword evidence="16" id="KW-1185">Reference proteome</keyword>
<dbReference type="GO" id="GO:0004984">
    <property type="term" value="F:olfactory receptor activity"/>
    <property type="evidence" value="ECO:0007669"/>
    <property type="project" value="InterPro"/>
</dbReference>
<dbReference type="GeneTree" id="ENSGT00950000182847"/>
<dbReference type="GO" id="GO:0005549">
    <property type="term" value="F:odorant binding"/>
    <property type="evidence" value="ECO:0007669"/>
    <property type="project" value="TreeGrafter"/>
</dbReference>
<dbReference type="GO" id="GO:0005886">
    <property type="term" value="C:plasma membrane"/>
    <property type="evidence" value="ECO:0007669"/>
    <property type="project" value="UniProtKB-SubCell"/>
</dbReference>
<sequence length="329" mass="37731">KNIINQRIAVNDTFVYPEMFYIRGIYDMPFANCFYIFLIIVYIFTVIFNTFLIVLIYIEESLHNVKYIAVSHLAIADVCTTTAVIPKLTETFLFNSHFISYKACLADMFFVHFFSSMQSLSLAILAYDRFIAICFPLQYHNINTNSRMVIIILSVWLFSAVMISTTVLLITKLNFCQSTEVSSYFCDHGPVYRLACNDFYLNLVIGFADIALLLFAPLAFILISYGAIGFTLLKITTAQGRRKALKTCTSHIILVAMFYVPLAFTYFARISYNTRILNNTLCTTIPPMMNPVIYTLKTEEMMDLLKQIFAINKLGPVKCKVFSEIYEFS</sequence>
<evidence type="ECO:0000256" key="2">
    <source>
        <dbReference type="ARBA" id="ARBA00022475"/>
    </source>
</evidence>
<evidence type="ECO:0000313" key="15">
    <source>
        <dbReference type="Ensembl" id="ENSECRP00000006400.1"/>
    </source>
</evidence>
<reference evidence="15" key="2">
    <citation type="submission" date="2025-08" db="UniProtKB">
        <authorList>
            <consortium name="Ensembl"/>
        </authorList>
    </citation>
    <scope>IDENTIFICATION</scope>
</reference>
<evidence type="ECO:0000256" key="13">
    <source>
        <dbReference type="SAM" id="Phobius"/>
    </source>
</evidence>
<feature type="transmembrane region" description="Helical" evidence="13">
    <location>
        <begin position="199"/>
        <end position="232"/>
    </location>
</feature>
<dbReference type="Proteomes" id="UP000694620">
    <property type="component" value="Chromosome 4"/>
</dbReference>
<evidence type="ECO:0000256" key="9">
    <source>
        <dbReference type="ARBA" id="ARBA00023157"/>
    </source>
</evidence>
<dbReference type="PRINTS" id="PR00245">
    <property type="entry name" value="OLFACTORYR"/>
</dbReference>
<feature type="transmembrane region" description="Helical" evidence="13">
    <location>
        <begin position="34"/>
        <end position="58"/>
    </location>
</feature>
<proteinExistence type="predicted"/>
<evidence type="ECO:0000256" key="10">
    <source>
        <dbReference type="ARBA" id="ARBA00023170"/>
    </source>
</evidence>
<dbReference type="AlphaFoldDB" id="A0A8C4RR90"/>
<dbReference type="SUPFAM" id="SSF81321">
    <property type="entry name" value="Family A G protein-coupled receptor-like"/>
    <property type="match status" value="1"/>
</dbReference>
<keyword evidence="5" id="KW-0552">Olfaction</keyword>
<accession>A0A8C4RR90</accession>
<evidence type="ECO:0000256" key="1">
    <source>
        <dbReference type="ARBA" id="ARBA00004651"/>
    </source>
</evidence>
<keyword evidence="2" id="KW-1003">Cell membrane</keyword>
<feature type="transmembrane region" description="Helical" evidence="13">
    <location>
        <begin position="252"/>
        <end position="272"/>
    </location>
</feature>
<dbReference type="InterPro" id="IPR000725">
    <property type="entry name" value="Olfact_rcpt"/>
</dbReference>
<evidence type="ECO:0000256" key="5">
    <source>
        <dbReference type="ARBA" id="ARBA00022725"/>
    </source>
</evidence>
<feature type="transmembrane region" description="Helical" evidence="13">
    <location>
        <begin position="148"/>
        <end position="170"/>
    </location>
</feature>
<evidence type="ECO:0000256" key="6">
    <source>
        <dbReference type="ARBA" id="ARBA00022989"/>
    </source>
</evidence>
<evidence type="ECO:0000313" key="16">
    <source>
        <dbReference type="Proteomes" id="UP000694620"/>
    </source>
</evidence>
<organism evidence="15 16">
    <name type="scientific">Erpetoichthys calabaricus</name>
    <name type="common">Rope fish</name>
    <name type="synonym">Calamoichthys calabaricus</name>
    <dbReference type="NCBI Taxonomy" id="27687"/>
    <lineage>
        <taxon>Eukaryota</taxon>
        <taxon>Metazoa</taxon>
        <taxon>Chordata</taxon>
        <taxon>Craniata</taxon>
        <taxon>Vertebrata</taxon>
        <taxon>Euteleostomi</taxon>
        <taxon>Actinopterygii</taxon>
        <taxon>Polypteriformes</taxon>
        <taxon>Polypteridae</taxon>
        <taxon>Erpetoichthys</taxon>
    </lineage>
</organism>
<keyword evidence="10" id="KW-0675">Receptor</keyword>
<dbReference type="PRINTS" id="PR00237">
    <property type="entry name" value="GPCRRHODOPSN"/>
</dbReference>
<keyword evidence="9" id="KW-1015">Disulfide bond</keyword>
<evidence type="ECO:0000256" key="7">
    <source>
        <dbReference type="ARBA" id="ARBA00023040"/>
    </source>
</evidence>
<dbReference type="FunFam" id="1.20.1070.10:FF:000024">
    <property type="entry name" value="Olfactory receptor"/>
    <property type="match status" value="1"/>
</dbReference>
<keyword evidence="3" id="KW-0716">Sensory transduction</keyword>
<evidence type="ECO:0000256" key="3">
    <source>
        <dbReference type="ARBA" id="ARBA00022606"/>
    </source>
</evidence>
<dbReference type="PANTHER" id="PTHR26451:SF869">
    <property type="entry name" value="OLFACTORY RECEPTOR 530-RELATED"/>
    <property type="match status" value="1"/>
</dbReference>
<dbReference type="GO" id="GO:0004930">
    <property type="term" value="F:G protein-coupled receptor activity"/>
    <property type="evidence" value="ECO:0007669"/>
    <property type="project" value="UniProtKB-KW"/>
</dbReference>
<keyword evidence="12" id="KW-0807">Transducer</keyword>
<dbReference type="PANTHER" id="PTHR26451">
    <property type="entry name" value="G_PROTEIN_RECEP_F1_2 DOMAIN-CONTAINING PROTEIN"/>
    <property type="match status" value="1"/>
</dbReference>
<keyword evidence="8 13" id="KW-0472">Membrane</keyword>
<reference evidence="15" key="1">
    <citation type="submission" date="2021-06" db="EMBL/GenBank/DDBJ databases">
        <authorList>
            <consortium name="Wellcome Sanger Institute Data Sharing"/>
        </authorList>
    </citation>
    <scope>NUCLEOTIDE SEQUENCE [LARGE SCALE GENOMIC DNA]</scope>
</reference>
<dbReference type="Gene3D" id="1.20.1070.10">
    <property type="entry name" value="Rhodopsin 7-helix transmembrane proteins"/>
    <property type="match status" value="1"/>
</dbReference>
<dbReference type="PROSITE" id="PS50262">
    <property type="entry name" value="G_PROTEIN_RECEP_F1_2"/>
    <property type="match status" value="1"/>
</dbReference>